<dbReference type="InterPro" id="IPR007730">
    <property type="entry name" value="SPOR-like_dom"/>
</dbReference>
<name>A0A975DFZ3_9GAMM</name>
<reference evidence="2" key="1">
    <citation type="submission" date="2021-03" db="EMBL/GenBank/DDBJ databases">
        <title>Complete Genome of Pseudoalteromonas xiamenensis STKMTI.2, a new potential marine bacterium producing anti-Vibrio compounds.</title>
        <authorList>
            <person name="Handayani D.P."/>
            <person name="Isnansetyo A."/>
            <person name="Istiqomah I."/>
            <person name="Jumina J."/>
        </authorList>
    </citation>
    <scope>NUCLEOTIDE SEQUENCE</scope>
    <source>
        <strain evidence="2">STKMTI.2</strain>
    </source>
</reference>
<dbReference type="KEGG" id="pxi:J5O05_11325"/>
<protein>
    <submittedName>
        <fullName evidence="2">SPOR domain-containing protein</fullName>
    </submittedName>
</protein>
<dbReference type="InterPro" id="IPR036680">
    <property type="entry name" value="SPOR-like_sf"/>
</dbReference>
<organism evidence="2 3">
    <name type="scientific">Pseudoalteromonas xiamenensis</name>
    <dbReference type="NCBI Taxonomy" id="882626"/>
    <lineage>
        <taxon>Bacteria</taxon>
        <taxon>Pseudomonadati</taxon>
        <taxon>Pseudomonadota</taxon>
        <taxon>Gammaproteobacteria</taxon>
        <taxon>Alteromonadales</taxon>
        <taxon>Pseudoalteromonadaceae</taxon>
        <taxon>Pseudoalteromonas</taxon>
    </lineage>
</organism>
<gene>
    <name evidence="2" type="ORF">J5O05_11325</name>
</gene>
<dbReference type="SUPFAM" id="SSF110997">
    <property type="entry name" value="Sporulation related repeat"/>
    <property type="match status" value="1"/>
</dbReference>
<dbReference type="RefSeq" id="WP_208842140.1">
    <property type="nucleotide sequence ID" value="NZ_CP072133.1"/>
</dbReference>
<evidence type="ECO:0000313" key="2">
    <source>
        <dbReference type="EMBL" id="QTH70550.1"/>
    </source>
</evidence>
<dbReference type="PROSITE" id="PS51724">
    <property type="entry name" value="SPOR"/>
    <property type="match status" value="1"/>
</dbReference>
<keyword evidence="3" id="KW-1185">Reference proteome</keyword>
<dbReference type="Gene3D" id="3.30.70.1070">
    <property type="entry name" value="Sporulation related repeat"/>
    <property type="match status" value="1"/>
</dbReference>
<dbReference type="EMBL" id="CP072133">
    <property type="protein sequence ID" value="QTH70550.1"/>
    <property type="molecule type" value="Genomic_DNA"/>
</dbReference>
<sequence>MRLDKSSDSVDTADSAVALNTTLKNDVQSILSDLEPIEAQPVEANKGTELPQIAEQVVESQIDQPDVLEAKADDKKTELTVVTPDTAATISEEPKPSIHSIDDSSWYHSIDDSSWYVALASSAWTIQVMAVTDDKDAQAFRDEFPNLDAKVYPALRKGTWWYVVTVGQYANIAEAKSARQQLPENVLKNQPFYKKVSQIQEEIRASSR</sequence>
<dbReference type="AlphaFoldDB" id="A0A975DFZ3"/>
<proteinExistence type="predicted"/>
<dbReference type="GO" id="GO:0042834">
    <property type="term" value="F:peptidoglycan binding"/>
    <property type="evidence" value="ECO:0007669"/>
    <property type="project" value="InterPro"/>
</dbReference>
<evidence type="ECO:0000259" key="1">
    <source>
        <dbReference type="PROSITE" id="PS51724"/>
    </source>
</evidence>
<evidence type="ECO:0000313" key="3">
    <source>
        <dbReference type="Proteomes" id="UP000664904"/>
    </source>
</evidence>
<dbReference type="Pfam" id="PF05036">
    <property type="entry name" value="SPOR"/>
    <property type="match status" value="1"/>
</dbReference>
<dbReference type="Proteomes" id="UP000664904">
    <property type="component" value="Chromosome"/>
</dbReference>
<feature type="domain" description="SPOR" evidence="1">
    <location>
        <begin position="118"/>
        <end position="196"/>
    </location>
</feature>
<accession>A0A975DFZ3</accession>